<dbReference type="RefSeq" id="WP_015905002.1">
    <property type="nucleotide sequence ID" value="NC_012108.1"/>
</dbReference>
<dbReference type="STRING" id="177437.HRM2_31590"/>
<keyword evidence="2" id="KW-1185">Reference proteome</keyword>
<dbReference type="EMBL" id="CP001087">
    <property type="protein sequence ID" value="ACN16240.1"/>
    <property type="molecule type" value="Genomic_DNA"/>
</dbReference>
<dbReference type="Pfam" id="PF21850">
    <property type="entry name" value="DUF6909"/>
    <property type="match status" value="2"/>
</dbReference>
<proteinExistence type="predicted"/>
<dbReference type="AlphaFoldDB" id="C0QL00"/>
<sequence>MQELSKSQLARLAIREFKIITDSLAIRGFYRPSGRLGKALEGCLRDLSPEIYGSMNDPRVVEIKGLEYVIDRLPQGIEQATKIILTDEDQFDETPFMAIEPLRRRRISYRISDRELCFIVSRGISEVYDIVTHMAFLNIEARKIHRRMLDDYGNPRMEWKALERVVNQKNDLTVTELDSAIWNLSIILGRPYHETREAYDSLEKNRRESQSNNGLFSLIYNLGWRIENEHRSKDDTLVIYFTPSLMKIIGHHRYGKIWASHIKERLFDLGLSSRPLHIVSANLHSVVNLFYGYAAVTGAEKSAGDKDLYGFLCGLRHKKDEIIALAQSHGLVSLPDRSGANTDCQIIDTALLDTVDLHPDLGFDLSREKNERPVILVMDYAFGAQAFELMENLLKPWSSNSETSLLHVGSISIMGKAGILTGETGDIMLATAHVCEGTSDNYIVENDLAVEDFNGELAVYTGPMATVLGTSLQNRDVLEMFQKDWRAVGLEMEGGHYQKAISAAIIKGFIPSNTRTLYAYYASDNPLKTGNTLAAGPMGDEGVKPTYLITKVILEKIMADFK</sequence>
<dbReference type="HOGENOM" id="CLU_467515_0_0_7"/>
<dbReference type="KEGG" id="dat:HRM2_31590"/>
<gene>
    <name evidence="1" type="ordered locus">HRM2_31590</name>
</gene>
<dbReference type="Proteomes" id="UP000000442">
    <property type="component" value="Chromosome"/>
</dbReference>
<organism evidence="1 2">
    <name type="scientific">Desulforapulum autotrophicum (strain ATCC 43914 / DSM 3382 / VKM B-1955 / HRM2)</name>
    <name type="common">Desulfobacterium autotrophicum</name>
    <dbReference type="NCBI Taxonomy" id="177437"/>
    <lineage>
        <taxon>Bacteria</taxon>
        <taxon>Pseudomonadati</taxon>
        <taxon>Thermodesulfobacteriota</taxon>
        <taxon>Desulfobacteria</taxon>
        <taxon>Desulfobacterales</taxon>
        <taxon>Desulfobacteraceae</taxon>
        <taxon>Desulforapulum</taxon>
    </lineage>
</organism>
<reference evidence="1 2" key="1">
    <citation type="journal article" date="2009" name="Environ. Microbiol.">
        <title>Genome sequence of Desulfobacterium autotrophicum HRM2, a marine sulfate reducer oxidizing organic carbon completely to carbon dioxide.</title>
        <authorList>
            <person name="Strittmatter A.W."/>
            <person name="Liesegang H."/>
            <person name="Rabus R."/>
            <person name="Decker I."/>
            <person name="Amann J."/>
            <person name="Andres S."/>
            <person name="Henne A."/>
            <person name="Fricke W.F."/>
            <person name="Martinez-Arias R."/>
            <person name="Bartels D."/>
            <person name="Goesmann A."/>
            <person name="Krause L."/>
            <person name="Puehler A."/>
            <person name="Klenk H.P."/>
            <person name="Richter M."/>
            <person name="Schuler M."/>
            <person name="Gloeckner F.O."/>
            <person name="Meyerdierks A."/>
            <person name="Gottschalk G."/>
            <person name="Amann R."/>
        </authorList>
    </citation>
    <scope>NUCLEOTIDE SEQUENCE [LARGE SCALE GENOMIC DNA]</scope>
    <source>
        <strain evidence="2">ATCC 43914 / DSM 3382 / HRM2</strain>
    </source>
</reference>
<dbReference type="InterPro" id="IPR054204">
    <property type="entry name" value="DUF6909"/>
</dbReference>
<accession>C0QL00</accession>
<dbReference type="OrthoDB" id="9776951at2"/>
<protein>
    <submittedName>
        <fullName evidence="1">Uncharacterized protein</fullName>
    </submittedName>
</protein>
<name>C0QL00_DESAH</name>
<dbReference type="eggNOG" id="COG0664">
    <property type="taxonomic scope" value="Bacteria"/>
</dbReference>
<evidence type="ECO:0000313" key="1">
    <source>
        <dbReference type="EMBL" id="ACN16240.1"/>
    </source>
</evidence>
<evidence type="ECO:0000313" key="2">
    <source>
        <dbReference type="Proteomes" id="UP000000442"/>
    </source>
</evidence>